<dbReference type="Proteomes" id="UP000094565">
    <property type="component" value="Chromosome 2"/>
</dbReference>
<dbReference type="InterPro" id="IPR000297">
    <property type="entry name" value="PPIase_PpiC"/>
</dbReference>
<dbReference type="PROSITE" id="PS50020">
    <property type="entry name" value="WW_DOMAIN_2"/>
    <property type="match status" value="1"/>
</dbReference>
<feature type="domain" description="WW" evidence="6">
    <location>
        <begin position="6"/>
        <end position="40"/>
    </location>
</feature>
<keyword evidence="9" id="KW-1185">Reference proteome</keyword>
<evidence type="ECO:0000313" key="9">
    <source>
        <dbReference type="Proteomes" id="UP000094565"/>
    </source>
</evidence>
<dbReference type="InterPro" id="IPR001202">
    <property type="entry name" value="WW_dom"/>
</dbReference>
<reference evidence="8 9" key="1">
    <citation type="submission" date="2016-02" db="EMBL/GenBank/DDBJ databases">
        <title>Comparative genomic and transcriptomic foundation for Pichia pastoris.</title>
        <authorList>
            <person name="Love K.R."/>
            <person name="Shah K.A."/>
            <person name="Whittaker C.A."/>
            <person name="Wu J."/>
            <person name="Bartlett M.C."/>
            <person name="Ma D."/>
            <person name="Leeson R.L."/>
            <person name="Priest M."/>
            <person name="Young S.K."/>
            <person name="Love J.C."/>
        </authorList>
    </citation>
    <scope>NUCLEOTIDE SEQUENCE [LARGE SCALE GENOMIC DNA]</scope>
    <source>
        <strain evidence="8 9">ATCC 28485</strain>
    </source>
</reference>
<dbReference type="Pfam" id="PF00639">
    <property type="entry name" value="Rotamase"/>
    <property type="match status" value="1"/>
</dbReference>
<dbReference type="AlphaFoldDB" id="A0A1B2J9X9"/>
<name>A0A1B2J9X9_PICPA</name>
<dbReference type="PANTHER" id="PTHR10657">
    <property type="entry name" value="PEPTIDYL-PROLYL CIS-TRANS ISOMERASE"/>
    <property type="match status" value="1"/>
</dbReference>
<evidence type="ECO:0000259" key="7">
    <source>
        <dbReference type="PROSITE" id="PS50198"/>
    </source>
</evidence>
<evidence type="ECO:0000256" key="1">
    <source>
        <dbReference type="ARBA" id="ARBA00000971"/>
    </source>
</evidence>
<protein>
    <recommendedName>
        <fullName evidence="5">Peptidyl-prolyl cis-trans isomerase</fullName>
        <ecNumber evidence="5">5.2.1.8</ecNumber>
    </recommendedName>
</protein>
<dbReference type="Gene3D" id="3.10.50.40">
    <property type="match status" value="1"/>
</dbReference>
<dbReference type="GO" id="GO:0060261">
    <property type="term" value="P:positive regulation of transcription initiation by RNA polymerase II"/>
    <property type="evidence" value="ECO:0007669"/>
    <property type="project" value="UniProtKB-ARBA"/>
</dbReference>
<dbReference type="EMBL" id="CP014585">
    <property type="protein sequence ID" value="ANZ74854.1"/>
    <property type="molecule type" value="Genomic_DNA"/>
</dbReference>
<dbReference type="InterPro" id="IPR051370">
    <property type="entry name" value="PPIase_Pin1"/>
</dbReference>
<dbReference type="PROSITE" id="PS50198">
    <property type="entry name" value="PPIC_PPIASE_2"/>
    <property type="match status" value="1"/>
</dbReference>
<dbReference type="GO" id="GO:0003755">
    <property type="term" value="F:peptidyl-prolyl cis-trans isomerase activity"/>
    <property type="evidence" value="ECO:0007669"/>
    <property type="project" value="UniProtKB-UniRule"/>
</dbReference>
<comment type="catalytic activity">
    <reaction evidence="1 5">
        <text>[protein]-peptidylproline (omega=180) = [protein]-peptidylproline (omega=0)</text>
        <dbReference type="Rhea" id="RHEA:16237"/>
        <dbReference type="Rhea" id="RHEA-COMP:10747"/>
        <dbReference type="Rhea" id="RHEA-COMP:10748"/>
        <dbReference type="ChEBI" id="CHEBI:83833"/>
        <dbReference type="ChEBI" id="CHEBI:83834"/>
        <dbReference type="EC" id="5.2.1.8"/>
    </reaction>
</comment>
<gene>
    <name evidence="8" type="primary">ESS1</name>
    <name evidence="8" type="ORF">ATY40_BA7502277</name>
</gene>
<keyword evidence="3 4" id="KW-0413">Isomerase</keyword>
<dbReference type="GO" id="GO:0005829">
    <property type="term" value="C:cytosol"/>
    <property type="evidence" value="ECO:0007669"/>
    <property type="project" value="TreeGrafter"/>
</dbReference>
<evidence type="ECO:0000259" key="6">
    <source>
        <dbReference type="PROSITE" id="PS50020"/>
    </source>
</evidence>
<evidence type="ECO:0000256" key="3">
    <source>
        <dbReference type="ARBA" id="ARBA00023235"/>
    </source>
</evidence>
<sequence>MTNTFTGLPRNWTIKISKTHQSEYFYNKETQESSWEPPSGTNLEALGEYIKKRLHDPEQVRCAHLLVKHKNSRKPSSWKEPQITRTKEEAIEKLKGFQKQILDGSATLGQLAATESDCSSHARNGDLGLFGRKTMHPSFERAAFGLQVGEISDIVESDSGVHLIERLG</sequence>
<dbReference type="GO" id="GO:0005634">
    <property type="term" value="C:nucleus"/>
    <property type="evidence" value="ECO:0007669"/>
    <property type="project" value="TreeGrafter"/>
</dbReference>
<dbReference type="PANTHER" id="PTHR10657:SF4">
    <property type="entry name" value="PEPTIDYL-PROLYL CIS-TRANS ISOMERASE-RELATED"/>
    <property type="match status" value="1"/>
</dbReference>
<dbReference type="PROSITE" id="PS01159">
    <property type="entry name" value="WW_DOMAIN_1"/>
    <property type="match status" value="1"/>
</dbReference>
<evidence type="ECO:0000313" key="8">
    <source>
        <dbReference type="EMBL" id="ANZ74854.1"/>
    </source>
</evidence>
<feature type="domain" description="PpiC" evidence="7">
    <location>
        <begin position="57"/>
        <end position="168"/>
    </location>
</feature>
<dbReference type="InterPro" id="IPR046357">
    <property type="entry name" value="PPIase_dom_sf"/>
</dbReference>
<organism evidence="8 9">
    <name type="scientific">Komagataella pastoris</name>
    <name type="common">Yeast</name>
    <name type="synonym">Pichia pastoris</name>
    <dbReference type="NCBI Taxonomy" id="4922"/>
    <lineage>
        <taxon>Eukaryota</taxon>
        <taxon>Fungi</taxon>
        <taxon>Dikarya</taxon>
        <taxon>Ascomycota</taxon>
        <taxon>Saccharomycotina</taxon>
        <taxon>Pichiomycetes</taxon>
        <taxon>Pichiales</taxon>
        <taxon>Pichiaceae</taxon>
        <taxon>Komagataella</taxon>
    </lineage>
</organism>
<dbReference type="Gene3D" id="2.20.70.10">
    <property type="match status" value="1"/>
</dbReference>
<accession>A0A1B2J9X9</accession>
<dbReference type="FunFam" id="3.10.50.40:FF:000026">
    <property type="entry name" value="Peptidyl-prolyl cis-trans isomerase"/>
    <property type="match status" value="1"/>
</dbReference>
<dbReference type="SMART" id="SM00456">
    <property type="entry name" value="WW"/>
    <property type="match status" value="1"/>
</dbReference>
<dbReference type="CDD" id="cd00201">
    <property type="entry name" value="WW"/>
    <property type="match status" value="1"/>
</dbReference>
<dbReference type="Pfam" id="PF00397">
    <property type="entry name" value="WW"/>
    <property type="match status" value="1"/>
</dbReference>
<dbReference type="InterPro" id="IPR036020">
    <property type="entry name" value="WW_dom_sf"/>
</dbReference>
<evidence type="ECO:0000256" key="2">
    <source>
        <dbReference type="ARBA" id="ARBA00023110"/>
    </source>
</evidence>
<dbReference type="SUPFAM" id="SSF51045">
    <property type="entry name" value="WW domain"/>
    <property type="match status" value="1"/>
</dbReference>
<dbReference type="OrthoDB" id="2530521at2759"/>
<evidence type="ECO:0000256" key="4">
    <source>
        <dbReference type="PROSITE-ProRule" id="PRU00278"/>
    </source>
</evidence>
<proteinExistence type="predicted"/>
<dbReference type="SUPFAM" id="SSF54534">
    <property type="entry name" value="FKBP-like"/>
    <property type="match status" value="1"/>
</dbReference>
<dbReference type="EC" id="5.2.1.8" evidence="5"/>
<keyword evidence="2 4" id="KW-0697">Rotamase</keyword>
<evidence type="ECO:0000256" key="5">
    <source>
        <dbReference type="RuleBase" id="RU363014"/>
    </source>
</evidence>